<feature type="domain" description="Pectinesterase catalytic" evidence="13">
    <location>
        <begin position="73"/>
        <end position="358"/>
    </location>
</feature>
<dbReference type="PROSITE" id="PS00503">
    <property type="entry name" value="PECTINESTERASE_2"/>
    <property type="match status" value="1"/>
</dbReference>
<comment type="similarity">
    <text evidence="3">Belongs to the pectinesterase family.</text>
</comment>
<evidence type="ECO:0000256" key="12">
    <source>
        <dbReference type="RuleBase" id="RU000589"/>
    </source>
</evidence>
<reference evidence="15" key="1">
    <citation type="journal article" date="2010" name="Nat. Biotechnol.">
        <title>Draft genome sequence of the oilseed species Ricinus communis.</title>
        <authorList>
            <person name="Chan A.P."/>
            <person name="Crabtree J."/>
            <person name="Zhao Q."/>
            <person name="Lorenzi H."/>
            <person name="Orvis J."/>
            <person name="Puiu D."/>
            <person name="Melake-Berhan A."/>
            <person name="Jones K.M."/>
            <person name="Redman J."/>
            <person name="Chen G."/>
            <person name="Cahoon E.B."/>
            <person name="Gedil M."/>
            <person name="Stanke M."/>
            <person name="Haas B.J."/>
            <person name="Wortman J.R."/>
            <person name="Fraser-Liggett C.M."/>
            <person name="Ravel J."/>
            <person name="Rabinowicz P.D."/>
        </authorList>
    </citation>
    <scope>NUCLEOTIDE SEQUENCE [LARGE SCALE GENOMIC DNA]</scope>
    <source>
        <strain evidence="15">cv. Hale</strain>
    </source>
</reference>
<comment type="catalytic activity">
    <reaction evidence="10 12">
        <text>[(1-&gt;4)-alpha-D-galacturonosyl methyl ester](n) + n H2O = [(1-&gt;4)-alpha-D-galacturonosyl](n) + n methanol + n H(+)</text>
        <dbReference type="Rhea" id="RHEA:22380"/>
        <dbReference type="Rhea" id="RHEA-COMP:14570"/>
        <dbReference type="Rhea" id="RHEA-COMP:14573"/>
        <dbReference type="ChEBI" id="CHEBI:15377"/>
        <dbReference type="ChEBI" id="CHEBI:15378"/>
        <dbReference type="ChEBI" id="CHEBI:17790"/>
        <dbReference type="ChEBI" id="CHEBI:140522"/>
        <dbReference type="ChEBI" id="CHEBI:140523"/>
        <dbReference type="EC" id="3.1.1.11"/>
    </reaction>
</comment>
<protein>
    <recommendedName>
        <fullName evidence="4 12">Pectinesterase</fullName>
        <ecNumber evidence="4 12">3.1.1.11</ecNumber>
    </recommendedName>
</protein>
<dbReference type="InterPro" id="IPR033131">
    <property type="entry name" value="Pectinesterase_Asp_AS"/>
</dbReference>
<organism evidence="14 15">
    <name type="scientific">Ricinus communis</name>
    <name type="common">Castor bean</name>
    <dbReference type="NCBI Taxonomy" id="3988"/>
    <lineage>
        <taxon>Eukaryota</taxon>
        <taxon>Viridiplantae</taxon>
        <taxon>Streptophyta</taxon>
        <taxon>Embryophyta</taxon>
        <taxon>Tracheophyta</taxon>
        <taxon>Spermatophyta</taxon>
        <taxon>Magnoliopsida</taxon>
        <taxon>eudicotyledons</taxon>
        <taxon>Gunneridae</taxon>
        <taxon>Pentapetalae</taxon>
        <taxon>rosids</taxon>
        <taxon>fabids</taxon>
        <taxon>Malpighiales</taxon>
        <taxon>Euphorbiaceae</taxon>
        <taxon>Acalyphoideae</taxon>
        <taxon>Acalypheae</taxon>
        <taxon>Ricinus</taxon>
    </lineage>
</organism>
<sequence>MVRGMTSLDAIKCAIILVLAVLISTATSDDTEQIPESQSALNSWFEANVKPYASRKGTLNPALEAAEANPKTIKVRTDGSGDFKTVTDALKSIPVKNTQRVIVDIGPGVYTEKITVDIQKPFVTLYGSPNAMPTLAFGGTAKEYGTDDSATLIVMSDYFVAANIIIKNTAPRPNGKPQGQAVALRLWGSKAAIYNCRILGFQDTLCDDHGMHFFKDCYIEGTIDFIFGLGKSIYLNSIIHVVDDKLLTVITAQAGSDPKEDTGFVFVHCSITGDGTGAFLGRAWMPMPRVVFAYTRMGKVIHPGGWFNNFHPERERTVSFAEYKSTGPGYKPNERVKYSKQLTDTEAKKYISLGYIEGSTWLLPPPKL</sequence>
<dbReference type="eggNOG" id="ENOG502R3C8">
    <property type="taxonomic scope" value="Eukaryota"/>
</dbReference>
<keyword evidence="15" id="KW-1185">Reference proteome</keyword>
<keyword evidence="7 12" id="KW-0732">Signal</keyword>
<dbReference type="AlphaFoldDB" id="B9SW55"/>
<dbReference type="STRING" id="3988.B9SW55"/>
<dbReference type="PANTHER" id="PTHR31321">
    <property type="entry name" value="ACYL-COA THIOESTER HYDROLASE YBHC-RELATED"/>
    <property type="match status" value="1"/>
</dbReference>
<dbReference type="InParanoid" id="B9SW55"/>
<proteinExistence type="inferred from homology"/>
<dbReference type="PANTHER" id="PTHR31321:SF87">
    <property type="entry name" value="PECTINESTERASE 63-RELATED"/>
    <property type="match status" value="1"/>
</dbReference>
<dbReference type="OMA" id="KWFNANI"/>
<keyword evidence="8 12" id="KW-0378">Hydrolase</keyword>
<evidence type="ECO:0000256" key="6">
    <source>
        <dbReference type="ARBA" id="ARBA00022525"/>
    </source>
</evidence>
<evidence type="ECO:0000256" key="8">
    <source>
        <dbReference type="ARBA" id="ARBA00022801"/>
    </source>
</evidence>
<feature type="signal peptide" evidence="12">
    <location>
        <begin position="1"/>
        <end position="28"/>
    </location>
</feature>
<evidence type="ECO:0000256" key="10">
    <source>
        <dbReference type="ARBA" id="ARBA00047928"/>
    </source>
</evidence>
<evidence type="ECO:0000256" key="9">
    <source>
        <dbReference type="ARBA" id="ARBA00023085"/>
    </source>
</evidence>
<dbReference type="InterPro" id="IPR012334">
    <property type="entry name" value="Pectin_lyas_fold"/>
</dbReference>
<comment type="subcellular location">
    <subcellularLocation>
        <location evidence="1">Secreted</location>
        <location evidence="1">Cell wall</location>
    </subcellularLocation>
</comment>
<evidence type="ECO:0000256" key="1">
    <source>
        <dbReference type="ARBA" id="ARBA00004191"/>
    </source>
</evidence>
<evidence type="ECO:0000256" key="5">
    <source>
        <dbReference type="ARBA" id="ARBA00022512"/>
    </source>
</evidence>
<feature type="chain" id="PRO_5005124563" description="Pectinesterase" evidence="12">
    <location>
        <begin position="29"/>
        <end position="368"/>
    </location>
</feature>
<dbReference type="Gene3D" id="2.160.20.10">
    <property type="entry name" value="Single-stranded right-handed beta-helix, Pectin lyase-like"/>
    <property type="match status" value="1"/>
</dbReference>
<keyword evidence="6" id="KW-0964">Secreted</keyword>
<dbReference type="GO" id="GO:0045490">
    <property type="term" value="P:pectin catabolic process"/>
    <property type="evidence" value="ECO:0000318"/>
    <property type="project" value="GO_Central"/>
</dbReference>
<dbReference type="UniPathway" id="UPA00545">
    <property type="reaction ID" value="UER00823"/>
</dbReference>
<evidence type="ECO:0000256" key="11">
    <source>
        <dbReference type="PROSITE-ProRule" id="PRU10040"/>
    </source>
</evidence>
<keyword evidence="5" id="KW-0134">Cell wall</keyword>
<feature type="active site" evidence="11">
    <location>
        <position position="224"/>
    </location>
</feature>
<evidence type="ECO:0000256" key="7">
    <source>
        <dbReference type="ARBA" id="ARBA00022729"/>
    </source>
</evidence>
<dbReference type="GO" id="GO:0030599">
    <property type="term" value="F:pectinesterase activity"/>
    <property type="evidence" value="ECO:0000318"/>
    <property type="project" value="GO_Central"/>
</dbReference>
<comment type="pathway">
    <text evidence="2 12">Glycan metabolism; pectin degradation; 2-dehydro-3-deoxy-D-gluconate from pectin: step 1/5.</text>
</comment>
<dbReference type="EC" id="3.1.1.11" evidence="4 12"/>
<dbReference type="FunCoup" id="B9SW55">
    <property type="interactions" value="130"/>
</dbReference>
<dbReference type="Pfam" id="PF01095">
    <property type="entry name" value="Pectinesterase"/>
    <property type="match status" value="1"/>
</dbReference>
<dbReference type="Proteomes" id="UP000008311">
    <property type="component" value="Unassembled WGS sequence"/>
</dbReference>
<evidence type="ECO:0000313" key="15">
    <source>
        <dbReference type="Proteomes" id="UP000008311"/>
    </source>
</evidence>
<dbReference type="OrthoDB" id="842280at2759"/>
<evidence type="ECO:0000259" key="13">
    <source>
        <dbReference type="Pfam" id="PF01095"/>
    </source>
</evidence>
<dbReference type="SUPFAM" id="SSF51126">
    <property type="entry name" value="Pectin lyase-like"/>
    <property type="match status" value="1"/>
</dbReference>
<keyword evidence="9 12" id="KW-0063">Aspartyl esterase</keyword>
<evidence type="ECO:0000313" key="14">
    <source>
        <dbReference type="EMBL" id="EEF32171.1"/>
    </source>
</evidence>
<dbReference type="GO" id="GO:0042545">
    <property type="term" value="P:cell wall modification"/>
    <property type="evidence" value="ECO:0007669"/>
    <property type="project" value="UniProtKB-UniRule"/>
</dbReference>
<accession>B9SW55</accession>
<evidence type="ECO:0000256" key="3">
    <source>
        <dbReference type="ARBA" id="ARBA00008891"/>
    </source>
</evidence>
<dbReference type="InterPro" id="IPR000070">
    <property type="entry name" value="Pectinesterase_cat"/>
</dbReference>
<evidence type="ECO:0000256" key="2">
    <source>
        <dbReference type="ARBA" id="ARBA00005184"/>
    </source>
</evidence>
<name>B9SW55_RICCO</name>
<gene>
    <name evidence="14" type="ORF">RCOM_0347900</name>
</gene>
<dbReference type="FunFam" id="2.160.20.10:FF:000008">
    <property type="entry name" value="Pectinesterase"/>
    <property type="match status" value="1"/>
</dbReference>
<evidence type="ECO:0000256" key="4">
    <source>
        <dbReference type="ARBA" id="ARBA00013229"/>
    </source>
</evidence>
<dbReference type="KEGG" id="rcu:8264012"/>
<dbReference type="EMBL" id="EQ974186">
    <property type="protein sequence ID" value="EEF32171.1"/>
    <property type="molecule type" value="Genomic_DNA"/>
</dbReference>
<dbReference type="InterPro" id="IPR011050">
    <property type="entry name" value="Pectin_lyase_fold/virulence"/>
</dbReference>